<evidence type="ECO:0000313" key="2">
    <source>
        <dbReference type="EMBL" id="KAF2643791.1"/>
    </source>
</evidence>
<dbReference type="Pfam" id="PF09341">
    <property type="entry name" value="Pcc1"/>
    <property type="match status" value="1"/>
</dbReference>
<evidence type="ECO:0000313" key="3">
    <source>
        <dbReference type="Proteomes" id="UP000799753"/>
    </source>
</evidence>
<dbReference type="PANTHER" id="PTHR31283">
    <property type="entry name" value="EKC/KEOPS COMPLEX SUBUNIT PCC1 FAMILY MEMBER"/>
    <property type="match status" value="1"/>
</dbReference>
<organism evidence="2 3">
    <name type="scientific">Massarina eburnea CBS 473.64</name>
    <dbReference type="NCBI Taxonomy" id="1395130"/>
    <lineage>
        <taxon>Eukaryota</taxon>
        <taxon>Fungi</taxon>
        <taxon>Dikarya</taxon>
        <taxon>Ascomycota</taxon>
        <taxon>Pezizomycotina</taxon>
        <taxon>Dothideomycetes</taxon>
        <taxon>Pleosporomycetidae</taxon>
        <taxon>Pleosporales</taxon>
        <taxon>Massarineae</taxon>
        <taxon>Massarinaceae</taxon>
        <taxon>Massarina</taxon>
    </lineage>
</organism>
<sequence length="130" mass="13712">MTGQMVGEEGDKFPCKLTLNIPFPTPHLATTALRALSVDQEPSPLVKRSFALAAPSSTSASSEPPSNEAEKTILRVEYAADTNRMLRVAVNGFLESVGVVVGVMKELDVDVVGDEIEGGLEGVQGLEVKG</sequence>
<evidence type="ECO:0000256" key="1">
    <source>
        <dbReference type="ARBA" id="ARBA00007073"/>
    </source>
</evidence>
<dbReference type="Gene3D" id="3.30.310.50">
    <property type="entry name" value="Alpha-D-phosphohexomutase, C-terminal domain"/>
    <property type="match status" value="1"/>
</dbReference>
<dbReference type="FunFam" id="3.30.310.50:FF:000011">
    <property type="entry name" value="Transcription factor Pcc1"/>
    <property type="match status" value="1"/>
</dbReference>
<dbReference type="GO" id="GO:0000408">
    <property type="term" value="C:EKC/KEOPS complex"/>
    <property type="evidence" value="ECO:0007669"/>
    <property type="project" value="TreeGrafter"/>
</dbReference>
<protein>
    <submittedName>
        <fullName evidence="2">Pcc1-domain-containing protein</fullName>
    </submittedName>
</protein>
<dbReference type="InterPro" id="IPR015419">
    <property type="entry name" value="CTAG/Pcc1"/>
</dbReference>
<dbReference type="PANTHER" id="PTHR31283:SF5">
    <property type="entry name" value="EKC_KEOPS COMPLEX SUBUNIT LAGE3"/>
    <property type="match status" value="1"/>
</dbReference>
<reference evidence="2" key="1">
    <citation type="journal article" date="2020" name="Stud. Mycol.">
        <title>101 Dothideomycetes genomes: a test case for predicting lifestyles and emergence of pathogens.</title>
        <authorList>
            <person name="Haridas S."/>
            <person name="Albert R."/>
            <person name="Binder M."/>
            <person name="Bloem J."/>
            <person name="Labutti K."/>
            <person name="Salamov A."/>
            <person name="Andreopoulos B."/>
            <person name="Baker S."/>
            <person name="Barry K."/>
            <person name="Bills G."/>
            <person name="Bluhm B."/>
            <person name="Cannon C."/>
            <person name="Castanera R."/>
            <person name="Culley D."/>
            <person name="Daum C."/>
            <person name="Ezra D."/>
            <person name="Gonzalez J."/>
            <person name="Henrissat B."/>
            <person name="Kuo A."/>
            <person name="Liang C."/>
            <person name="Lipzen A."/>
            <person name="Lutzoni F."/>
            <person name="Magnuson J."/>
            <person name="Mondo S."/>
            <person name="Nolan M."/>
            <person name="Ohm R."/>
            <person name="Pangilinan J."/>
            <person name="Park H.-J."/>
            <person name="Ramirez L."/>
            <person name="Alfaro M."/>
            <person name="Sun H."/>
            <person name="Tritt A."/>
            <person name="Yoshinaga Y."/>
            <person name="Zwiers L.-H."/>
            <person name="Turgeon B."/>
            <person name="Goodwin S."/>
            <person name="Spatafora J."/>
            <person name="Crous P."/>
            <person name="Grigoriev I."/>
        </authorList>
    </citation>
    <scope>NUCLEOTIDE SEQUENCE</scope>
    <source>
        <strain evidence="2">CBS 473.64</strain>
    </source>
</reference>
<proteinExistence type="inferred from homology"/>
<dbReference type="OrthoDB" id="10025739at2759"/>
<gene>
    <name evidence="2" type="ORF">P280DRAFT_216810</name>
</gene>
<dbReference type="AlphaFoldDB" id="A0A6A6SA62"/>
<dbReference type="Proteomes" id="UP000799753">
    <property type="component" value="Unassembled WGS sequence"/>
</dbReference>
<accession>A0A6A6SA62</accession>
<name>A0A6A6SA62_9PLEO</name>
<dbReference type="GO" id="GO:0070525">
    <property type="term" value="P:tRNA threonylcarbamoyladenosine metabolic process"/>
    <property type="evidence" value="ECO:0007669"/>
    <property type="project" value="TreeGrafter"/>
</dbReference>
<dbReference type="EMBL" id="MU006779">
    <property type="protein sequence ID" value="KAF2643791.1"/>
    <property type="molecule type" value="Genomic_DNA"/>
</dbReference>
<comment type="similarity">
    <text evidence="1">Belongs to the CTAG/PCC1 family.</text>
</comment>
<keyword evidence="3" id="KW-1185">Reference proteome</keyword>